<dbReference type="RefSeq" id="XP_031915782.1">
    <property type="nucleotide sequence ID" value="XM_032061630.1"/>
</dbReference>
<dbReference type="Proteomes" id="UP000325672">
    <property type="component" value="Unassembled WGS sequence"/>
</dbReference>
<dbReference type="GeneID" id="43645840"/>
<dbReference type="OrthoDB" id="10256055at2759"/>
<evidence type="ECO:0000313" key="2">
    <source>
        <dbReference type="EMBL" id="KAE8139719.1"/>
    </source>
</evidence>
<reference evidence="2 3" key="1">
    <citation type="submission" date="2019-04" db="EMBL/GenBank/DDBJ databases">
        <title>Friends and foes A comparative genomics study of 23 Aspergillus species from section Flavi.</title>
        <authorList>
            <consortium name="DOE Joint Genome Institute"/>
            <person name="Kjaerbolling I."/>
            <person name="Vesth T."/>
            <person name="Frisvad J.C."/>
            <person name="Nybo J.L."/>
            <person name="Theobald S."/>
            <person name="Kildgaard S."/>
            <person name="Isbrandt T."/>
            <person name="Kuo A."/>
            <person name="Sato A."/>
            <person name="Lyhne E.K."/>
            <person name="Kogle M.E."/>
            <person name="Wiebenga A."/>
            <person name="Kun R.S."/>
            <person name="Lubbers R.J."/>
            <person name="Makela M.R."/>
            <person name="Barry K."/>
            <person name="Chovatia M."/>
            <person name="Clum A."/>
            <person name="Daum C."/>
            <person name="Haridas S."/>
            <person name="He G."/>
            <person name="LaButti K."/>
            <person name="Lipzen A."/>
            <person name="Mondo S."/>
            <person name="Riley R."/>
            <person name="Salamov A."/>
            <person name="Simmons B.A."/>
            <person name="Magnuson J.K."/>
            <person name="Henrissat B."/>
            <person name="Mortensen U.H."/>
            <person name="Larsen T.O."/>
            <person name="Devries R.P."/>
            <person name="Grigoriev I.V."/>
            <person name="Machida M."/>
            <person name="Baker S.E."/>
            <person name="Andersen M.R."/>
        </authorList>
    </citation>
    <scope>NUCLEOTIDE SEQUENCE [LARGE SCALE GENOMIC DNA]</scope>
    <source>
        <strain evidence="2 3">CBS 117625</strain>
    </source>
</reference>
<name>A0A5N6T0P8_ASPPS</name>
<organism evidence="2 3">
    <name type="scientific">Aspergillus pseudotamarii</name>
    <dbReference type="NCBI Taxonomy" id="132259"/>
    <lineage>
        <taxon>Eukaryota</taxon>
        <taxon>Fungi</taxon>
        <taxon>Dikarya</taxon>
        <taxon>Ascomycota</taxon>
        <taxon>Pezizomycotina</taxon>
        <taxon>Eurotiomycetes</taxon>
        <taxon>Eurotiomycetidae</taxon>
        <taxon>Eurotiales</taxon>
        <taxon>Aspergillaceae</taxon>
        <taxon>Aspergillus</taxon>
        <taxon>Aspergillus subgen. Circumdati</taxon>
    </lineage>
</organism>
<evidence type="ECO:0000256" key="1">
    <source>
        <dbReference type="SAM" id="MobiDB-lite"/>
    </source>
</evidence>
<accession>A0A5N6T0P8</accession>
<dbReference type="AlphaFoldDB" id="A0A5N6T0P8"/>
<dbReference type="PANTHER" id="PTHR41677:SF1">
    <property type="entry name" value="FE2OG DIOXYGENASE DOMAIN-CONTAINING PROTEIN"/>
    <property type="match status" value="1"/>
</dbReference>
<protein>
    <recommendedName>
        <fullName evidence="4">Fe2OG dioxygenase domain-containing protein</fullName>
    </recommendedName>
</protein>
<proteinExistence type="predicted"/>
<sequence length="345" mass="38614">MAPAALDDPTTPPRVVGPATKKATRPTNQIPQSMIDEARMVTKEAFDPKVHLNYEPPKKIYTMKEIGLAGHGISPNAASEPFSLFTEEAIRQMRAEIFSEEALKDCQYTSTFIKNMVRGMGPALAPFIYDAWNHPEVISKISEVAGVDLIPSIDFEIGNVNISFGDGTTATLGKTVDVEDRTSAVAWHYDSFPFVCVTMLSDCTGMVGGETALRRPDGHIMKVRGPAMGTAVVLQGRYIEHQALKALGGRERISMVTSFRPKSPMIKDETVLTGVRGISELNSLYSQYTDYRLELLEERLRIILKEERRRQAAKRPFDIPKMRRFLLEQKNFLDSMLEELIEVDD</sequence>
<evidence type="ECO:0008006" key="4">
    <source>
        <dbReference type="Google" id="ProtNLM"/>
    </source>
</evidence>
<dbReference type="EMBL" id="ML743564">
    <property type="protein sequence ID" value="KAE8139719.1"/>
    <property type="molecule type" value="Genomic_DNA"/>
</dbReference>
<dbReference type="PANTHER" id="PTHR41677">
    <property type="entry name" value="YALI0B19030P"/>
    <property type="match status" value="1"/>
</dbReference>
<feature type="region of interest" description="Disordered" evidence="1">
    <location>
        <begin position="1"/>
        <end position="27"/>
    </location>
</feature>
<evidence type="ECO:0000313" key="3">
    <source>
        <dbReference type="Proteomes" id="UP000325672"/>
    </source>
</evidence>
<keyword evidence="3" id="KW-1185">Reference proteome</keyword>
<gene>
    <name evidence="2" type="ORF">BDV38DRAFT_291006</name>
</gene>